<dbReference type="InterPro" id="IPR015943">
    <property type="entry name" value="WD40/YVTN_repeat-like_dom_sf"/>
</dbReference>
<dbReference type="STRING" id="764103.G7E9G5"/>
<dbReference type="SUPFAM" id="SSF50978">
    <property type="entry name" value="WD40 repeat-like"/>
    <property type="match status" value="1"/>
</dbReference>
<keyword evidence="9" id="KW-1185">Reference proteome</keyword>
<dbReference type="GO" id="GO:0006353">
    <property type="term" value="P:DNA-templated transcription termination"/>
    <property type="evidence" value="ECO:0007669"/>
    <property type="project" value="UniProtKB-KW"/>
</dbReference>
<evidence type="ECO:0000256" key="3">
    <source>
        <dbReference type="ARBA" id="ARBA00022472"/>
    </source>
</evidence>
<dbReference type="InterPro" id="IPR001680">
    <property type="entry name" value="WD40_rpt"/>
</dbReference>
<dbReference type="RefSeq" id="XP_014568531.1">
    <property type="nucleotide sequence ID" value="XM_014713045.1"/>
</dbReference>
<dbReference type="eggNOG" id="KOG1446">
    <property type="taxonomic scope" value="Eukaryota"/>
</dbReference>
<dbReference type="GO" id="GO:0048188">
    <property type="term" value="C:Set1C/COMPASS complex"/>
    <property type="evidence" value="ECO:0007669"/>
    <property type="project" value="TreeGrafter"/>
</dbReference>
<dbReference type="PANTHER" id="PTHR19861:SF0">
    <property type="entry name" value="WD REPEAT-CONTAINING PROTEIN 82"/>
    <property type="match status" value="1"/>
</dbReference>
<keyword evidence="3" id="KW-0806">Transcription termination</keyword>
<dbReference type="Gene3D" id="2.130.10.10">
    <property type="entry name" value="YVTN repeat-like/Quinoprotein amine dehydrogenase"/>
    <property type="match status" value="2"/>
</dbReference>
<evidence type="ECO:0000256" key="7">
    <source>
        <dbReference type="PROSITE-ProRule" id="PRU00221"/>
    </source>
</evidence>
<dbReference type="GO" id="GO:0003682">
    <property type="term" value="F:chromatin binding"/>
    <property type="evidence" value="ECO:0007669"/>
    <property type="project" value="TreeGrafter"/>
</dbReference>
<feature type="repeat" description="WD" evidence="7">
    <location>
        <begin position="281"/>
        <end position="312"/>
    </location>
</feature>
<reference evidence="8 9" key="1">
    <citation type="journal article" date="2011" name="J. Gen. Appl. Microbiol.">
        <title>Draft genome sequencing of the enigmatic basidiomycete Mixia osmundae.</title>
        <authorList>
            <person name="Nishida H."/>
            <person name="Nagatsuka Y."/>
            <person name="Sugiyama J."/>
        </authorList>
    </citation>
    <scope>NUCLEOTIDE SEQUENCE [LARGE SCALE GENOMIC DNA]</scope>
    <source>
        <strain evidence="9">CBS 9802 / IAM 14324 / JCM 22182 / KY 12970</strain>
    </source>
</reference>
<dbReference type="InParanoid" id="G7E9G5"/>
<sequence>MASKTASTSSLTLDAAVWNKFRPSKLHRNIVSGKSFTSLCFDDHGDHLITSSDDETMQLYDCRTGTHTKPFLSQKYGVHLARFTHKSTTVIHASTKQDDTIRYLSLHDNTYLRYFRGHKKRVTSLEMSPKEDIFLSGSDDDTVRLWDLRTNHCQGALTIAGKPNVAWDPKGEVFAVALNMRASILLYDRKKFDADPFLTIEINDPILHRSSPVPVKPILTSAHFSNDGEYILVGTSGTTHYIHNSFSGQMLARLEGHTGLEGFGATHPDSPPRVGISGCEVGWSPDAKFVVSGSANGNIYVWDIQAANLQESQDDPNVDFGGNIARKGTERTLQPCAVLQGYPTNGSSLSATRCVAFNPRKAMLASANDALTFWLPERERDLNAIMQ</sequence>
<evidence type="ECO:0000256" key="2">
    <source>
        <dbReference type="ARBA" id="ARBA00005616"/>
    </source>
</evidence>
<dbReference type="PANTHER" id="PTHR19861">
    <property type="entry name" value="WD40 REPEAT PROTEIN SWD2"/>
    <property type="match status" value="1"/>
</dbReference>
<gene>
    <name evidence="8" type="primary">Mo05979</name>
    <name evidence="8" type="ORF">E5Q_05979</name>
</gene>
<dbReference type="OrthoDB" id="27537at2759"/>
<accession>G7E9G5</accession>
<dbReference type="OMA" id="HNEGYIR"/>
<comment type="subcellular location">
    <subcellularLocation>
        <location evidence="1">Nucleus</location>
    </subcellularLocation>
</comment>
<dbReference type="EMBL" id="BABT02000220">
    <property type="protein sequence ID" value="GAA99284.1"/>
    <property type="molecule type" value="Genomic_DNA"/>
</dbReference>
<dbReference type="InterPro" id="IPR019775">
    <property type="entry name" value="WD40_repeat_CS"/>
</dbReference>
<dbReference type="FunCoup" id="G7E9G5">
    <property type="interactions" value="546"/>
</dbReference>
<dbReference type="HOGENOM" id="CLU_044117_3_0_1"/>
<comment type="similarity">
    <text evidence="2">Belongs to the WD repeat SWD2 family.</text>
</comment>
<reference evidence="8 9" key="2">
    <citation type="journal article" date="2012" name="Open Biol.">
        <title>Characteristics of nucleosomes and linker DNA regions on the genome of the basidiomycete Mixia osmundae revealed by mono- and dinucleosome mapping.</title>
        <authorList>
            <person name="Nishida H."/>
            <person name="Kondo S."/>
            <person name="Matsumoto T."/>
            <person name="Suzuki Y."/>
            <person name="Yoshikawa H."/>
            <person name="Taylor T.D."/>
            <person name="Sugiyama J."/>
        </authorList>
    </citation>
    <scope>NUCLEOTIDE SEQUENCE [LARGE SCALE GENOMIC DNA]</scope>
    <source>
        <strain evidence="9">CBS 9802 / IAM 14324 / JCM 22182 / KY 12970</strain>
    </source>
</reference>
<evidence type="ECO:0000313" key="8">
    <source>
        <dbReference type="EMBL" id="GAA99284.1"/>
    </source>
</evidence>
<dbReference type="InterPro" id="IPR037867">
    <property type="entry name" value="Swd2/WDR82"/>
</dbReference>
<dbReference type="Proteomes" id="UP000009131">
    <property type="component" value="Unassembled WGS sequence"/>
</dbReference>
<keyword evidence="3" id="KW-0804">Transcription</keyword>
<dbReference type="InterPro" id="IPR020472">
    <property type="entry name" value="WD40_PAC1"/>
</dbReference>
<organism evidence="8 9">
    <name type="scientific">Mixia osmundae (strain CBS 9802 / IAM 14324 / JCM 22182 / KY 12970)</name>
    <dbReference type="NCBI Taxonomy" id="764103"/>
    <lineage>
        <taxon>Eukaryota</taxon>
        <taxon>Fungi</taxon>
        <taxon>Dikarya</taxon>
        <taxon>Basidiomycota</taxon>
        <taxon>Pucciniomycotina</taxon>
        <taxon>Mixiomycetes</taxon>
        <taxon>Mixiales</taxon>
        <taxon>Mixiaceae</taxon>
        <taxon>Mixia</taxon>
    </lineage>
</organism>
<evidence type="ECO:0000256" key="6">
    <source>
        <dbReference type="ARBA" id="ARBA00023242"/>
    </source>
</evidence>
<comment type="caution">
    <text evidence="8">The sequence shown here is derived from an EMBL/GenBank/DDBJ whole genome shotgun (WGS) entry which is preliminary data.</text>
</comment>
<evidence type="ECO:0008006" key="10">
    <source>
        <dbReference type="Google" id="ProtNLM"/>
    </source>
</evidence>
<evidence type="ECO:0000256" key="4">
    <source>
        <dbReference type="ARBA" id="ARBA00022574"/>
    </source>
</evidence>
<evidence type="ECO:0000256" key="5">
    <source>
        <dbReference type="ARBA" id="ARBA00022737"/>
    </source>
</evidence>
<keyword evidence="6" id="KW-0539">Nucleus</keyword>
<dbReference type="AlphaFoldDB" id="G7E9G5"/>
<dbReference type="FunFam" id="2.130.10.10:FF:001194">
    <property type="entry name" value="Unplaced genomic scaffold supercont1.1, whole genome shotgun sequence"/>
    <property type="match status" value="1"/>
</dbReference>
<proteinExistence type="inferred from homology"/>
<keyword evidence="3" id="KW-0805">Transcription regulation</keyword>
<dbReference type="SMART" id="SM00320">
    <property type="entry name" value="WD40"/>
    <property type="match status" value="4"/>
</dbReference>
<dbReference type="PROSITE" id="PS50294">
    <property type="entry name" value="WD_REPEATS_REGION"/>
    <property type="match status" value="1"/>
</dbReference>
<keyword evidence="4 7" id="KW-0853">WD repeat</keyword>
<dbReference type="InterPro" id="IPR036322">
    <property type="entry name" value="WD40_repeat_dom_sf"/>
</dbReference>
<keyword evidence="5" id="KW-0677">Repeat</keyword>
<dbReference type="PRINTS" id="PR00320">
    <property type="entry name" value="GPROTEINBRPT"/>
</dbReference>
<dbReference type="PROSITE" id="PS00678">
    <property type="entry name" value="WD_REPEATS_1"/>
    <property type="match status" value="1"/>
</dbReference>
<dbReference type="Pfam" id="PF00400">
    <property type="entry name" value="WD40"/>
    <property type="match status" value="3"/>
</dbReference>
<evidence type="ECO:0000256" key="1">
    <source>
        <dbReference type="ARBA" id="ARBA00004123"/>
    </source>
</evidence>
<feature type="repeat" description="WD" evidence="7">
    <location>
        <begin position="115"/>
        <end position="156"/>
    </location>
</feature>
<protein>
    <recommendedName>
        <fullName evidence="10">Anaphase-promoting complex subunit 4 WD40 domain-containing protein</fullName>
    </recommendedName>
</protein>
<evidence type="ECO:0000313" key="9">
    <source>
        <dbReference type="Proteomes" id="UP000009131"/>
    </source>
</evidence>
<name>G7E9G5_MIXOS</name>
<dbReference type="PROSITE" id="PS50082">
    <property type="entry name" value="WD_REPEATS_2"/>
    <property type="match status" value="2"/>
</dbReference>